<proteinExistence type="predicted"/>
<comment type="caution">
    <text evidence="1">The sequence shown here is derived from an EMBL/GenBank/DDBJ whole genome shotgun (WGS) entry which is preliminary data.</text>
</comment>
<dbReference type="AlphaFoldDB" id="A0A8X6SGH5"/>
<reference evidence="1" key="1">
    <citation type="submission" date="2020-08" db="EMBL/GenBank/DDBJ databases">
        <title>Multicomponent nature underlies the extraordinary mechanical properties of spider dragline silk.</title>
        <authorList>
            <person name="Kono N."/>
            <person name="Nakamura H."/>
            <person name="Mori M."/>
            <person name="Yoshida Y."/>
            <person name="Ohtoshi R."/>
            <person name="Malay A.D."/>
            <person name="Moran D.A.P."/>
            <person name="Tomita M."/>
            <person name="Numata K."/>
            <person name="Arakawa K."/>
        </authorList>
    </citation>
    <scope>NUCLEOTIDE SEQUENCE</scope>
</reference>
<dbReference type="EMBL" id="BMAU01021322">
    <property type="protein sequence ID" value="GFY13397.1"/>
    <property type="molecule type" value="Genomic_DNA"/>
</dbReference>
<gene>
    <name evidence="1" type="ORF">TNCV_1802681</name>
</gene>
<keyword evidence="2" id="KW-1185">Reference proteome</keyword>
<evidence type="ECO:0000313" key="1">
    <source>
        <dbReference type="EMBL" id="GFY13397.1"/>
    </source>
</evidence>
<protein>
    <submittedName>
        <fullName evidence="1">Integrase catalytic domain-containing protein</fullName>
    </submittedName>
</protein>
<name>A0A8X6SGH5_TRICX</name>
<dbReference type="Proteomes" id="UP000887159">
    <property type="component" value="Unassembled WGS sequence"/>
</dbReference>
<dbReference type="PANTHER" id="PTHR47331">
    <property type="entry name" value="PHD-TYPE DOMAIN-CONTAINING PROTEIN"/>
    <property type="match status" value="1"/>
</dbReference>
<accession>A0A8X6SGH5</accession>
<sequence length="110" mass="12351">MKRILLRVAKSAIMNFEELTTLMAQIEAVLNSRPLSPLSSDPNDLNPLTPGHFLTNCAISSFPEPYTASDSLSYHSRWKLVQSLRQILEPLEHRVSDPSSDPCWVESSEP</sequence>
<organism evidence="1 2">
    <name type="scientific">Trichonephila clavipes</name>
    <name type="common">Golden silk orbweaver</name>
    <name type="synonym">Nephila clavipes</name>
    <dbReference type="NCBI Taxonomy" id="2585209"/>
    <lineage>
        <taxon>Eukaryota</taxon>
        <taxon>Metazoa</taxon>
        <taxon>Ecdysozoa</taxon>
        <taxon>Arthropoda</taxon>
        <taxon>Chelicerata</taxon>
        <taxon>Arachnida</taxon>
        <taxon>Araneae</taxon>
        <taxon>Araneomorphae</taxon>
        <taxon>Entelegynae</taxon>
        <taxon>Araneoidea</taxon>
        <taxon>Nephilidae</taxon>
        <taxon>Trichonephila</taxon>
    </lineage>
</organism>
<evidence type="ECO:0000313" key="2">
    <source>
        <dbReference type="Proteomes" id="UP000887159"/>
    </source>
</evidence>